<dbReference type="Proteomes" id="UP000321570">
    <property type="component" value="Unassembled WGS sequence"/>
</dbReference>
<evidence type="ECO:0000313" key="1">
    <source>
        <dbReference type="EMBL" id="VUZ48322.1"/>
    </source>
</evidence>
<dbReference type="AlphaFoldDB" id="A0A564YM24"/>
<reference evidence="1 2" key="1">
    <citation type="submission" date="2019-07" db="EMBL/GenBank/DDBJ databases">
        <authorList>
            <person name="Jastrzebski P J."/>
            <person name="Paukszto L."/>
            <person name="Jastrzebski P J."/>
        </authorList>
    </citation>
    <scope>NUCLEOTIDE SEQUENCE [LARGE SCALE GENOMIC DNA]</scope>
    <source>
        <strain evidence="1 2">WMS-il1</strain>
    </source>
</reference>
<dbReference type="EMBL" id="CABIJS010000288">
    <property type="protein sequence ID" value="VUZ48322.1"/>
    <property type="molecule type" value="Genomic_DNA"/>
</dbReference>
<keyword evidence="2" id="KW-1185">Reference proteome</keyword>
<accession>A0A564YM24</accession>
<organism evidence="1 2">
    <name type="scientific">Hymenolepis diminuta</name>
    <name type="common">Rat tapeworm</name>
    <dbReference type="NCBI Taxonomy" id="6216"/>
    <lineage>
        <taxon>Eukaryota</taxon>
        <taxon>Metazoa</taxon>
        <taxon>Spiralia</taxon>
        <taxon>Lophotrochozoa</taxon>
        <taxon>Platyhelminthes</taxon>
        <taxon>Cestoda</taxon>
        <taxon>Eucestoda</taxon>
        <taxon>Cyclophyllidea</taxon>
        <taxon>Hymenolepididae</taxon>
        <taxon>Hymenolepis</taxon>
    </lineage>
</organism>
<name>A0A564YM24_HYMDI</name>
<evidence type="ECO:0000313" key="2">
    <source>
        <dbReference type="Proteomes" id="UP000321570"/>
    </source>
</evidence>
<proteinExistence type="predicted"/>
<sequence length="112" mass="13080">MTGLPDETRVTMLLRKFEKSDHDLCNGENIYKYTNIVNRMCNTFSYGSLKGTQFRCLVFIHPHRDCSSFKHQCQDHNSYDTKRDSARAINSDRIQAKGEVTVRLILVKRMAY</sequence>
<gene>
    <name evidence="1" type="ORF">WMSIL1_LOCUS7773</name>
</gene>
<protein>
    <submittedName>
        <fullName evidence="1">Uncharacterized protein</fullName>
    </submittedName>
</protein>